<dbReference type="EMBL" id="JACHJP010000002">
    <property type="protein sequence ID" value="MBB4915080.1"/>
    <property type="molecule type" value="Genomic_DNA"/>
</dbReference>
<name>A0A7W7QK46_9ACTN</name>
<accession>A0A7W7QK46</accession>
<evidence type="ECO:0000313" key="2">
    <source>
        <dbReference type="Proteomes" id="UP000552644"/>
    </source>
</evidence>
<organism evidence="1 2">
    <name type="scientific">Streptosporangium saharense</name>
    <dbReference type="NCBI Taxonomy" id="1706840"/>
    <lineage>
        <taxon>Bacteria</taxon>
        <taxon>Bacillati</taxon>
        <taxon>Actinomycetota</taxon>
        <taxon>Actinomycetes</taxon>
        <taxon>Streptosporangiales</taxon>
        <taxon>Streptosporangiaceae</taxon>
        <taxon>Streptosporangium</taxon>
    </lineage>
</organism>
<gene>
    <name evidence="1" type="ORF">FHS44_002165</name>
</gene>
<comment type="caution">
    <text evidence="1">The sequence shown here is derived from an EMBL/GenBank/DDBJ whole genome shotgun (WGS) entry which is preliminary data.</text>
</comment>
<dbReference type="RefSeq" id="WP_184713796.1">
    <property type="nucleotide sequence ID" value="NZ_JACHJP010000002.1"/>
</dbReference>
<proteinExistence type="predicted"/>
<dbReference type="Proteomes" id="UP000552644">
    <property type="component" value="Unassembled WGS sequence"/>
</dbReference>
<protein>
    <submittedName>
        <fullName evidence="1">Uncharacterized protein</fullName>
    </submittedName>
</protein>
<reference evidence="1 2" key="1">
    <citation type="submission" date="2020-08" db="EMBL/GenBank/DDBJ databases">
        <title>Genomic Encyclopedia of Type Strains, Phase III (KMG-III): the genomes of soil and plant-associated and newly described type strains.</title>
        <authorList>
            <person name="Whitman W."/>
        </authorList>
    </citation>
    <scope>NUCLEOTIDE SEQUENCE [LARGE SCALE GENOMIC DNA]</scope>
    <source>
        <strain evidence="1 2">CECT 8840</strain>
    </source>
</reference>
<dbReference type="AlphaFoldDB" id="A0A7W7QK46"/>
<sequence length="150" mass="15407">MAKCGYSLFSPPVALTSNITKTALAVIAPASFGLEAKKLRIGLNGVSASGVPGLIELVAISAVGVGTAVTPQQVYGRTIAHGLTAIHTATTEPTSLNVVDSWPLTPNGGLVIYDYPLGDSPDVANSQGFAIRANFPAAVSIYAGLWVERI</sequence>
<keyword evidence="2" id="KW-1185">Reference proteome</keyword>
<evidence type="ECO:0000313" key="1">
    <source>
        <dbReference type="EMBL" id="MBB4915080.1"/>
    </source>
</evidence>